<feature type="non-terminal residue" evidence="2">
    <location>
        <position position="146"/>
    </location>
</feature>
<evidence type="ECO:0000313" key="3">
    <source>
        <dbReference type="Proteomes" id="UP001187531"/>
    </source>
</evidence>
<evidence type="ECO:0000256" key="1">
    <source>
        <dbReference type="SAM" id="SignalP"/>
    </source>
</evidence>
<evidence type="ECO:0000313" key="2">
    <source>
        <dbReference type="EMBL" id="KAK2713887.1"/>
    </source>
</evidence>
<comment type="caution">
    <text evidence="2">The sequence shown here is derived from an EMBL/GenBank/DDBJ whole genome shotgun (WGS) entry which is preliminary data.</text>
</comment>
<gene>
    <name evidence="2" type="ORF">QYM36_009691</name>
</gene>
<keyword evidence="1" id="KW-0732">Signal</keyword>
<feature type="signal peptide" evidence="1">
    <location>
        <begin position="1"/>
        <end position="21"/>
    </location>
</feature>
<sequence>IFFLAVGVAAILAEEVPLAAGTDHYPSHGYDGNNPSYSHGQPSYTFFSNGYRWKRNTLDLEAPMKEGLEVAETKHYKYPMEWDTHHTDLAMEWDTHHTDLAMEWDTHHTDLAMEWGTHHMDLVMECMGNKREEWFIYNCVFYSGLF</sequence>
<keyword evidence="3" id="KW-1185">Reference proteome</keyword>
<proteinExistence type="predicted"/>
<feature type="chain" id="PRO_5041677407" evidence="1">
    <location>
        <begin position="22"/>
        <end position="146"/>
    </location>
</feature>
<protein>
    <submittedName>
        <fullName evidence="2">Uncharacterized protein</fullName>
    </submittedName>
</protein>
<dbReference type="EMBL" id="JAVRJZ010000014">
    <property type="protein sequence ID" value="KAK2713887.1"/>
    <property type="molecule type" value="Genomic_DNA"/>
</dbReference>
<dbReference type="AlphaFoldDB" id="A0AA88I231"/>
<dbReference type="Proteomes" id="UP001187531">
    <property type="component" value="Unassembled WGS sequence"/>
</dbReference>
<accession>A0AA88I231</accession>
<organism evidence="2 3">
    <name type="scientific">Artemia franciscana</name>
    <name type="common">Brine shrimp</name>
    <name type="synonym">Artemia sanfranciscana</name>
    <dbReference type="NCBI Taxonomy" id="6661"/>
    <lineage>
        <taxon>Eukaryota</taxon>
        <taxon>Metazoa</taxon>
        <taxon>Ecdysozoa</taxon>
        <taxon>Arthropoda</taxon>
        <taxon>Crustacea</taxon>
        <taxon>Branchiopoda</taxon>
        <taxon>Anostraca</taxon>
        <taxon>Artemiidae</taxon>
        <taxon>Artemia</taxon>
    </lineage>
</organism>
<name>A0AA88I231_ARTSF</name>
<reference evidence="2" key="1">
    <citation type="submission" date="2023-07" db="EMBL/GenBank/DDBJ databases">
        <title>Chromosome-level genome assembly of Artemia franciscana.</title>
        <authorList>
            <person name="Jo E."/>
        </authorList>
    </citation>
    <scope>NUCLEOTIDE SEQUENCE</scope>
    <source>
        <tissue evidence="2">Whole body</tissue>
    </source>
</reference>